<keyword evidence="5" id="KW-1185">Reference proteome</keyword>
<dbReference type="Pfam" id="PF00724">
    <property type="entry name" value="Oxidored_FMN"/>
    <property type="match status" value="1"/>
</dbReference>
<dbReference type="GO" id="GO:0016491">
    <property type="term" value="F:oxidoreductase activity"/>
    <property type="evidence" value="ECO:0007669"/>
    <property type="project" value="UniProtKB-KW"/>
</dbReference>
<dbReference type="SUPFAM" id="SSF51395">
    <property type="entry name" value="FMN-linked oxidoreductases"/>
    <property type="match status" value="1"/>
</dbReference>
<dbReference type="GO" id="GO:0010181">
    <property type="term" value="F:FMN binding"/>
    <property type="evidence" value="ECO:0007669"/>
    <property type="project" value="InterPro"/>
</dbReference>
<feature type="domain" description="NADH:flavin oxidoreductase/NADH oxidase N-terminal" evidence="3">
    <location>
        <begin position="9"/>
        <end position="352"/>
    </location>
</feature>
<dbReference type="InterPro" id="IPR013785">
    <property type="entry name" value="Aldolase_TIM"/>
</dbReference>
<sequence length="435" mass="47421">MSDTTINSPLTLPCGATLKNRIAKGAMTEGLADPQNRATARHVRLYERWADGGSGMLLTGNVQVDRRYLERPGNVVIEGPQSNEQRAALAAYAEAGTRNGTHLWMQLSHAGRQTPAAVTQEPVAPSAIEVEMPGGQFGKPRALTGDEIEDIIQRFAHAAGIARETGFTGVQIHGAHGYLISEFLNPRVNQRTDEWGGSLENRARLLMETVKAVRARVGADFPISVKLNSSDFQKGGFSHQDSIQVAKWLDDAGLDLLEVSGGNYEQPVMMDTEGFEPVYEEKVRSSTRKREAYFLEYASDISKAVGKTPLMVTGGFRTIAAMNEALASGDTDVVGIARPLCVDAALPNKLLDGSVSEVRKWEKELRLGPTRIFGPNSPIDLIRGLNAWGVQGWYCLQIMRMGDGQNPDTRMSVFKALRSYMSNEQKAAKAMAKAA</sequence>
<dbReference type="PANTHER" id="PTHR43656:SF2">
    <property type="entry name" value="BINDING OXIDOREDUCTASE, PUTATIVE (AFU_ORTHOLOGUE AFUA_2G08260)-RELATED"/>
    <property type="match status" value="1"/>
</dbReference>
<dbReference type="PANTHER" id="PTHR43656">
    <property type="entry name" value="BINDING OXIDOREDUCTASE, PUTATIVE (AFU_ORTHOLOGUE AFUA_2G08260)-RELATED"/>
    <property type="match status" value="1"/>
</dbReference>
<dbReference type="Proteomes" id="UP000470384">
    <property type="component" value="Unassembled WGS sequence"/>
</dbReference>
<comment type="caution">
    <text evidence="4">The sequence shown here is derived from an EMBL/GenBank/DDBJ whole genome shotgun (WGS) entry which is preliminary data.</text>
</comment>
<gene>
    <name evidence="4" type="ORF">GTQ45_07585</name>
</gene>
<dbReference type="CDD" id="cd04733">
    <property type="entry name" value="OYE_like_2_FMN"/>
    <property type="match status" value="1"/>
</dbReference>
<proteinExistence type="predicted"/>
<protein>
    <submittedName>
        <fullName evidence="4">NADH:flavin oxidoreductase</fullName>
    </submittedName>
</protein>
<organism evidence="4 5">
    <name type="scientific">Pyruvatibacter mobilis</name>
    <dbReference type="NCBI Taxonomy" id="1712261"/>
    <lineage>
        <taxon>Bacteria</taxon>
        <taxon>Pseudomonadati</taxon>
        <taxon>Pseudomonadota</taxon>
        <taxon>Alphaproteobacteria</taxon>
        <taxon>Hyphomicrobiales</taxon>
        <taxon>Parvibaculaceae</taxon>
        <taxon>Pyruvatibacter</taxon>
    </lineage>
</organism>
<reference evidence="4 5" key="1">
    <citation type="journal article" date="2016" name="Int. J. Syst. Evol. Microbiol.">
        <title>Pyruvatibacter mobilis gen. nov., sp. nov., a marine bacterium from the culture broth of Picochlorum sp. 122.</title>
        <authorList>
            <person name="Wang G."/>
            <person name="Tang M."/>
            <person name="Wu H."/>
            <person name="Dai S."/>
            <person name="Li T."/>
            <person name="Chen C."/>
            <person name="He H."/>
            <person name="Fan J."/>
            <person name="Xiang W."/>
            <person name="Li X."/>
        </authorList>
    </citation>
    <scope>NUCLEOTIDE SEQUENCE [LARGE SCALE GENOMIC DNA]</scope>
    <source>
        <strain evidence="4 5">GYP-11</strain>
    </source>
</reference>
<evidence type="ECO:0000313" key="5">
    <source>
        <dbReference type="Proteomes" id="UP000470384"/>
    </source>
</evidence>
<keyword evidence="1" id="KW-0285">Flavoprotein</keyword>
<keyword evidence="2" id="KW-0560">Oxidoreductase</keyword>
<dbReference type="GeneID" id="300654940"/>
<dbReference type="AlphaFoldDB" id="A0A845QAV8"/>
<dbReference type="InterPro" id="IPR051799">
    <property type="entry name" value="NADH_flavin_oxidoreductase"/>
</dbReference>
<dbReference type="OrthoDB" id="9804454at2"/>
<name>A0A845QAV8_9HYPH</name>
<evidence type="ECO:0000313" key="4">
    <source>
        <dbReference type="EMBL" id="NBG95594.1"/>
    </source>
</evidence>
<dbReference type="RefSeq" id="WP_160587532.1">
    <property type="nucleotide sequence ID" value="NZ_BMHN01000001.1"/>
</dbReference>
<evidence type="ECO:0000259" key="3">
    <source>
        <dbReference type="Pfam" id="PF00724"/>
    </source>
</evidence>
<dbReference type="EMBL" id="WXYQ01000005">
    <property type="protein sequence ID" value="NBG95594.1"/>
    <property type="molecule type" value="Genomic_DNA"/>
</dbReference>
<evidence type="ECO:0000256" key="2">
    <source>
        <dbReference type="ARBA" id="ARBA00023002"/>
    </source>
</evidence>
<dbReference type="Gene3D" id="3.20.20.70">
    <property type="entry name" value="Aldolase class I"/>
    <property type="match status" value="1"/>
</dbReference>
<accession>A0A845QAV8</accession>
<dbReference type="InterPro" id="IPR001155">
    <property type="entry name" value="OxRdtase_FMN_N"/>
</dbReference>
<evidence type="ECO:0000256" key="1">
    <source>
        <dbReference type="ARBA" id="ARBA00022630"/>
    </source>
</evidence>